<accession>A0A0C3GGL4</accession>
<dbReference type="HOGENOM" id="CLU_013253_8_1_1"/>
<dbReference type="Proteomes" id="UP000054166">
    <property type="component" value="Unassembled WGS sequence"/>
</dbReference>
<evidence type="ECO:0000256" key="7">
    <source>
        <dbReference type="SAM" id="SignalP"/>
    </source>
</evidence>
<dbReference type="InParanoid" id="A0A0C3GGL4"/>
<dbReference type="InterPro" id="IPR033121">
    <property type="entry name" value="PEPTIDASE_A1"/>
</dbReference>
<keyword evidence="4" id="KW-0645">Protease</keyword>
<reference evidence="10" key="2">
    <citation type="submission" date="2015-01" db="EMBL/GenBank/DDBJ databases">
        <title>Evolutionary Origins and Diversification of the Mycorrhizal Mutualists.</title>
        <authorList>
            <consortium name="DOE Joint Genome Institute"/>
            <consortium name="Mycorrhizal Genomics Consortium"/>
            <person name="Kohler A."/>
            <person name="Kuo A."/>
            <person name="Nagy L.G."/>
            <person name="Floudas D."/>
            <person name="Copeland A."/>
            <person name="Barry K.W."/>
            <person name="Cichocki N."/>
            <person name="Veneault-Fourrey C."/>
            <person name="LaButti K."/>
            <person name="Lindquist E.A."/>
            <person name="Lipzen A."/>
            <person name="Lundell T."/>
            <person name="Morin E."/>
            <person name="Murat C."/>
            <person name="Riley R."/>
            <person name="Ohm R."/>
            <person name="Sun H."/>
            <person name="Tunlid A."/>
            <person name="Henrissat B."/>
            <person name="Grigoriev I.V."/>
            <person name="Hibbett D.S."/>
            <person name="Martin F."/>
        </authorList>
    </citation>
    <scope>NUCLEOTIDE SEQUENCE [LARGE SCALE GENOMIC DNA]</scope>
    <source>
        <strain evidence="10">F 1598</strain>
    </source>
</reference>
<keyword evidence="6" id="KW-0812">Transmembrane</keyword>
<feature type="region of interest" description="Disordered" evidence="5">
    <location>
        <begin position="511"/>
        <end position="721"/>
    </location>
</feature>
<dbReference type="CDD" id="cd05471">
    <property type="entry name" value="pepsin_like"/>
    <property type="match status" value="1"/>
</dbReference>
<dbReference type="InterPro" id="IPR021109">
    <property type="entry name" value="Peptidase_aspartic_dom_sf"/>
</dbReference>
<dbReference type="AlphaFoldDB" id="A0A0C3GGL4"/>
<feature type="transmembrane region" description="Helical" evidence="6">
    <location>
        <begin position="439"/>
        <end position="466"/>
    </location>
</feature>
<dbReference type="InterPro" id="IPR001461">
    <property type="entry name" value="Aspartic_peptidase_A1"/>
</dbReference>
<evidence type="ECO:0000313" key="10">
    <source>
        <dbReference type="Proteomes" id="UP000054166"/>
    </source>
</evidence>
<feature type="active site" evidence="3">
    <location>
        <position position="266"/>
    </location>
</feature>
<dbReference type="InterPro" id="IPR001969">
    <property type="entry name" value="Aspartic_peptidase_AS"/>
</dbReference>
<feature type="compositionally biased region" description="Polar residues" evidence="5">
    <location>
        <begin position="596"/>
        <end position="608"/>
    </location>
</feature>
<evidence type="ECO:0000256" key="1">
    <source>
        <dbReference type="ARBA" id="ARBA00007447"/>
    </source>
</evidence>
<feature type="compositionally biased region" description="Polar residues" evidence="5">
    <location>
        <begin position="619"/>
        <end position="639"/>
    </location>
</feature>
<gene>
    <name evidence="9" type="ORF">PILCRDRAFT_811274</name>
</gene>
<feature type="compositionally biased region" description="Low complexity" evidence="5">
    <location>
        <begin position="531"/>
        <end position="550"/>
    </location>
</feature>
<evidence type="ECO:0000256" key="5">
    <source>
        <dbReference type="SAM" id="MobiDB-lite"/>
    </source>
</evidence>
<feature type="chain" id="PRO_5002177678" description="Peptidase A1 domain-containing protein" evidence="7">
    <location>
        <begin position="20"/>
        <end position="721"/>
    </location>
</feature>
<feature type="active site" evidence="3">
    <location>
        <position position="75"/>
    </location>
</feature>
<evidence type="ECO:0000256" key="2">
    <source>
        <dbReference type="ARBA" id="ARBA00022750"/>
    </source>
</evidence>
<dbReference type="Gene3D" id="2.40.70.10">
    <property type="entry name" value="Acid Proteases"/>
    <property type="match status" value="2"/>
</dbReference>
<dbReference type="PROSITE" id="PS51767">
    <property type="entry name" value="PEPTIDASE_A1"/>
    <property type="match status" value="1"/>
</dbReference>
<evidence type="ECO:0000256" key="6">
    <source>
        <dbReference type="SAM" id="Phobius"/>
    </source>
</evidence>
<dbReference type="OrthoDB" id="2747330at2759"/>
<feature type="compositionally biased region" description="Polar residues" evidence="5">
    <location>
        <begin position="579"/>
        <end position="588"/>
    </location>
</feature>
<dbReference type="InterPro" id="IPR034164">
    <property type="entry name" value="Pepsin-like_dom"/>
</dbReference>
<dbReference type="PANTHER" id="PTHR47966">
    <property type="entry name" value="BETA-SITE APP-CLEAVING ENZYME, ISOFORM A-RELATED"/>
    <property type="match status" value="1"/>
</dbReference>
<sequence>MKFHTLSLGLALNAAVSSALKIPIRHAKRAVMQRRSGASGTGYTGLNAFTANDYQDIIYIGNITIGGHIYPVQLDTGSSDLWVKGSSSPIPNSNPTSQTYNLSYGIGWAHGTISHASVEFAGIPVSDQAFLDSNIANNPALVYGASGICGIGFDSLSTIDALTNGSTGKTLLYNMFLENKTVPNYISMSLQRDSDQSDTADGVFAVGEVDSRYQSILNTSPIPTFPVISPNRWNVLVDSIVVGSNQVSLTTSVADAPSTKAVALLDTGTSYSYAPPEVCKAIYGSVQGARLDSNLGQWIVPCDVEIDVALQINNQLYPLHPLDVSPTSITDPSTCVGSFIPQDLSIGSTEFDWILGDSVLRAVYTLYDYGDFDASGSMGNPYVKLLSLVDPNEASQDFHDQRGGTPNNVTYNAANSTDSSTTVSLSDDVQQVLDKIGNFFPAMLAVMAFNALILLVLVIVGIVILCKRRKPKIARKTRGRMSPLPLNRTSRFGTESTHTYEPVSMAMSEDTFVPPMPAFRGDTSRSKTSRKSSLSTISPASPTSATSSVPPEDPQFTSPGIPFPTFNREVRPGDRPMSSFVSSPTRRQSFMPPERPQSSYVPSPNSPHSPRLPAAFTNELRSGSRPSRPSFASSVQESPFEQMVASISEEQPGDHDQRPPTPSAVSPDRSLFVPSSAAFNSNVQPGDRPRSYVPSAVSPEDELFAPPSAPFRGADRPRSMA</sequence>
<name>A0A0C3GGL4_PILCF</name>
<keyword evidence="10" id="KW-1185">Reference proteome</keyword>
<dbReference type="PROSITE" id="PS00141">
    <property type="entry name" value="ASP_PROTEASE"/>
    <property type="match status" value="1"/>
</dbReference>
<evidence type="ECO:0000256" key="4">
    <source>
        <dbReference type="RuleBase" id="RU000454"/>
    </source>
</evidence>
<dbReference type="GO" id="GO:0006508">
    <property type="term" value="P:proteolysis"/>
    <property type="evidence" value="ECO:0007669"/>
    <property type="project" value="UniProtKB-KW"/>
</dbReference>
<keyword evidence="7" id="KW-0732">Signal</keyword>
<feature type="signal peptide" evidence="7">
    <location>
        <begin position="1"/>
        <end position="19"/>
    </location>
</feature>
<keyword evidence="6" id="KW-0472">Membrane</keyword>
<keyword evidence="2 4" id="KW-0064">Aspartyl protease</keyword>
<dbReference type="PANTHER" id="PTHR47966:SF51">
    <property type="entry name" value="BETA-SITE APP-CLEAVING ENZYME, ISOFORM A-RELATED"/>
    <property type="match status" value="1"/>
</dbReference>
<evidence type="ECO:0000313" key="9">
    <source>
        <dbReference type="EMBL" id="KIM90794.1"/>
    </source>
</evidence>
<feature type="domain" description="Peptidase A1" evidence="8">
    <location>
        <begin position="59"/>
        <end position="377"/>
    </location>
</feature>
<proteinExistence type="inferred from homology"/>
<dbReference type="Pfam" id="PF00026">
    <property type="entry name" value="Asp"/>
    <property type="match status" value="1"/>
</dbReference>
<keyword evidence="4" id="KW-0378">Hydrolase</keyword>
<dbReference type="GO" id="GO:0004190">
    <property type="term" value="F:aspartic-type endopeptidase activity"/>
    <property type="evidence" value="ECO:0007669"/>
    <property type="project" value="UniProtKB-KW"/>
</dbReference>
<feature type="region of interest" description="Disordered" evidence="5">
    <location>
        <begin position="474"/>
        <end position="496"/>
    </location>
</feature>
<evidence type="ECO:0000256" key="3">
    <source>
        <dbReference type="PIRSR" id="PIRSR601461-1"/>
    </source>
</evidence>
<reference evidence="9 10" key="1">
    <citation type="submission" date="2014-04" db="EMBL/GenBank/DDBJ databases">
        <authorList>
            <consortium name="DOE Joint Genome Institute"/>
            <person name="Kuo A."/>
            <person name="Tarkka M."/>
            <person name="Buscot F."/>
            <person name="Kohler A."/>
            <person name="Nagy L.G."/>
            <person name="Floudas D."/>
            <person name="Copeland A."/>
            <person name="Barry K.W."/>
            <person name="Cichocki N."/>
            <person name="Veneault-Fourrey C."/>
            <person name="LaButti K."/>
            <person name="Lindquist E.A."/>
            <person name="Lipzen A."/>
            <person name="Lundell T."/>
            <person name="Morin E."/>
            <person name="Murat C."/>
            <person name="Sun H."/>
            <person name="Tunlid A."/>
            <person name="Henrissat B."/>
            <person name="Grigoriev I.V."/>
            <person name="Hibbett D.S."/>
            <person name="Martin F."/>
            <person name="Nordberg H.P."/>
            <person name="Cantor M.N."/>
            <person name="Hua S.X."/>
        </authorList>
    </citation>
    <scope>NUCLEOTIDE SEQUENCE [LARGE SCALE GENOMIC DNA]</scope>
    <source>
        <strain evidence="9 10">F 1598</strain>
    </source>
</reference>
<comment type="similarity">
    <text evidence="1 4">Belongs to the peptidase A1 family.</text>
</comment>
<evidence type="ECO:0000259" key="8">
    <source>
        <dbReference type="PROSITE" id="PS51767"/>
    </source>
</evidence>
<dbReference type="PRINTS" id="PR00792">
    <property type="entry name" value="PEPSIN"/>
</dbReference>
<feature type="compositionally biased region" description="Polar residues" evidence="5">
    <location>
        <begin position="487"/>
        <end position="496"/>
    </location>
</feature>
<dbReference type="SUPFAM" id="SSF50630">
    <property type="entry name" value="Acid proteases"/>
    <property type="match status" value="1"/>
</dbReference>
<organism evidence="9 10">
    <name type="scientific">Piloderma croceum (strain F 1598)</name>
    <dbReference type="NCBI Taxonomy" id="765440"/>
    <lineage>
        <taxon>Eukaryota</taxon>
        <taxon>Fungi</taxon>
        <taxon>Dikarya</taxon>
        <taxon>Basidiomycota</taxon>
        <taxon>Agaricomycotina</taxon>
        <taxon>Agaricomycetes</taxon>
        <taxon>Agaricomycetidae</taxon>
        <taxon>Atheliales</taxon>
        <taxon>Atheliaceae</taxon>
        <taxon>Piloderma</taxon>
    </lineage>
</organism>
<dbReference type="STRING" id="765440.A0A0C3GGL4"/>
<dbReference type="EMBL" id="KN832972">
    <property type="protein sequence ID" value="KIM90794.1"/>
    <property type="molecule type" value="Genomic_DNA"/>
</dbReference>
<keyword evidence="6" id="KW-1133">Transmembrane helix</keyword>
<protein>
    <recommendedName>
        <fullName evidence="8">Peptidase A1 domain-containing protein</fullName>
    </recommendedName>
</protein>